<name>A0AAV0ENF2_9ASTE</name>
<proteinExistence type="predicted"/>
<dbReference type="EMBL" id="CAMAPF010000933">
    <property type="protein sequence ID" value="CAH9124134.1"/>
    <property type="molecule type" value="Genomic_DNA"/>
</dbReference>
<reference evidence="1" key="1">
    <citation type="submission" date="2022-07" db="EMBL/GenBank/DDBJ databases">
        <authorList>
            <person name="Macas J."/>
            <person name="Novak P."/>
            <person name="Neumann P."/>
        </authorList>
    </citation>
    <scope>NUCLEOTIDE SEQUENCE</scope>
</reference>
<accession>A0AAV0ENF2</accession>
<protein>
    <submittedName>
        <fullName evidence="1">Uncharacterized protein</fullName>
    </submittedName>
</protein>
<sequence>MLGCLPALEKVIINWPGYTIDDNQKHEIMEEVLLSPRASIKAKIVY</sequence>
<keyword evidence="2" id="KW-1185">Reference proteome</keyword>
<organism evidence="1 2">
    <name type="scientific">Cuscuta epithymum</name>
    <dbReference type="NCBI Taxonomy" id="186058"/>
    <lineage>
        <taxon>Eukaryota</taxon>
        <taxon>Viridiplantae</taxon>
        <taxon>Streptophyta</taxon>
        <taxon>Embryophyta</taxon>
        <taxon>Tracheophyta</taxon>
        <taxon>Spermatophyta</taxon>
        <taxon>Magnoliopsida</taxon>
        <taxon>eudicotyledons</taxon>
        <taxon>Gunneridae</taxon>
        <taxon>Pentapetalae</taxon>
        <taxon>asterids</taxon>
        <taxon>lamiids</taxon>
        <taxon>Solanales</taxon>
        <taxon>Convolvulaceae</taxon>
        <taxon>Cuscuteae</taxon>
        <taxon>Cuscuta</taxon>
        <taxon>Cuscuta subgen. Cuscuta</taxon>
    </lineage>
</organism>
<evidence type="ECO:0000313" key="2">
    <source>
        <dbReference type="Proteomes" id="UP001152523"/>
    </source>
</evidence>
<dbReference type="AlphaFoldDB" id="A0AAV0ENF2"/>
<evidence type="ECO:0000313" key="1">
    <source>
        <dbReference type="EMBL" id="CAH9124134.1"/>
    </source>
</evidence>
<gene>
    <name evidence="1" type="ORF">CEPIT_LOCUS25755</name>
</gene>
<dbReference type="Proteomes" id="UP001152523">
    <property type="component" value="Unassembled WGS sequence"/>
</dbReference>
<comment type="caution">
    <text evidence="1">The sequence shown here is derived from an EMBL/GenBank/DDBJ whole genome shotgun (WGS) entry which is preliminary data.</text>
</comment>